<name>A0ABV9D984_9MICO</name>
<evidence type="ECO:0000313" key="2">
    <source>
        <dbReference type="EMBL" id="MFC4554931.1"/>
    </source>
</evidence>
<dbReference type="InterPro" id="IPR043762">
    <property type="entry name" value="DUF5708"/>
</dbReference>
<dbReference type="EMBL" id="JBHSGF010000004">
    <property type="protein sequence ID" value="MFC4554931.1"/>
    <property type="molecule type" value="Genomic_DNA"/>
</dbReference>
<comment type="caution">
    <text evidence="2">The sequence shown here is derived from an EMBL/GenBank/DDBJ whole genome shotgun (WGS) entry which is preliminary data.</text>
</comment>
<evidence type="ECO:0000256" key="1">
    <source>
        <dbReference type="SAM" id="Phobius"/>
    </source>
</evidence>
<proteinExistence type="predicted"/>
<sequence>MSKHGWELLVGALMVVGGVVMFVVFRDVETPVIGLRQAGLVIAVLGGAELAATAWSMTRSKRPED</sequence>
<keyword evidence="1" id="KW-0812">Transmembrane</keyword>
<accession>A0ABV9D984</accession>
<feature type="transmembrane region" description="Helical" evidence="1">
    <location>
        <begin position="37"/>
        <end position="57"/>
    </location>
</feature>
<dbReference type="RefSeq" id="WP_164471390.1">
    <property type="nucleotide sequence ID" value="NZ_CP033325.1"/>
</dbReference>
<protein>
    <submittedName>
        <fullName evidence="2">DUF5708 family protein</fullName>
    </submittedName>
</protein>
<keyword evidence="1" id="KW-0472">Membrane</keyword>
<gene>
    <name evidence="2" type="ORF">ACFO3F_06705</name>
</gene>
<reference evidence="3" key="1">
    <citation type="journal article" date="2019" name="Int. J. Syst. Evol. Microbiol.">
        <title>The Global Catalogue of Microorganisms (GCM) 10K type strain sequencing project: providing services to taxonomists for standard genome sequencing and annotation.</title>
        <authorList>
            <consortium name="The Broad Institute Genomics Platform"/>
            <consortium name="The Broad Institute Genome Sequencing Center for Infectious Disease"/>
            <person name="Wu L."/>
            <person name="Ma J."/>
        </authorList>
    </citation>
    <scope>NUCLEOTIDE SEQUENCE [LARGE SCALE GENOMIC DNA]</scope>
    <source>
        <strain evidence="3">JCM 3369</strain>
    </source>
</reference>
<keyword evidence="1" id="KW-1133">Transmembrane helix</keyword>
<organism evidence="2 3">
    <name type="scientific">Georgenia faecalis</name>
    <dbReference type="NCBI Taxonomy" id="2483799"/>
    <lineage>
        <taxon>Bacteria</taxon>
        <taxon>Bacillati</taxon>
        <taxon>Actinomycetota</taxon>
        <taxon>Actinomycetes</taxon>
        <taxon>Micrococcales</taxon>
        <taxon>Bogoriellaceae</taxon>
        <taxon>Georgenia</taxon>
    </lineage>
</organism>
<dbReference type="Proteomes" id="UP001595955">
    <property type="component" value="Unassembled WGS sequence"/>
</dbReference>
<keyword evidence="3" id="KW-1185">Reference proteome</keyword>
<dbReference type="Pfam" id="PF18969">
    <property type="entry name" value="DUF5708"/>
    <property type="match status" value="1"/>
</dbReference>
<evidence type="ECO:0000313" key="3">
    <source>
        <dbReference type="Proteomes" id="UP001595955"/>
    </source>
</evidence>
<feature type="transmembrane region" description="Helical" evidence="1">
    <location>
        <begin position="6"/>
        <end position="25"/>
    </location>
</feature>